<evidence type="ECO:0000313" key="2">
    <source>
        <dbReference type="Proteomes" id="UP000657918"/>
    </source>
</evidence>
<protein>
    <submittedName>
        <fullName evidence="1">Uncharacterized protein</fullName>
    </submittedName>
</protein>
<dbReference type="EMBL" id="JADGMS010000016">
    <property type="protein sequence ID" value="KAF9665274.1"/>
    <property type="molecule type" value="Genomic_DNA"/>
</dbReference>
<gene>
    <name evidence="1" type="ORF">SADUNF_Sadunf16G0105500</name>
</gene>
<reference evidence="1 2" key="1">
    <citation type="submission" date="2020-10" db="EMBL/GenBank/DDBJ databases">
        <title>Plant Genome Project.</title>
        <authorList>
            <person name="Zhang R.-G."/>
        </authorList>
    </citation>
    <scope>NUCLEOTIDE SEQUENCE [LARGE SCALE GENOMIC DNA]</scope>
    <source>
        <strain evidence="1">FAFU-HL-1</strain>
        <tissue evidence="1">Leaf</tissue>
    </source>
</reference>
<sequence>MPRKFMDSKQQSEKLELCIKQWKHQVPLSPADIIVPPVQVMKEEKDIYVRVRSSTTYVNDFVVASDRYGVEDKTVIVEDCAV</sequence>
<name>A0A835JAY2_9ROSI</name>
<evidence type="ECO:0000313" key="1">
    <source>
        <dbReference type="EMBL" id="KAF9665274.1"/>
    </source>
</evidence>
<dbReference type="Proteomes" id="UP000657918">
    <property type="component" value="Chromosome 16"/>
</dbReference>
<comment type="caution">
    <text evidence="1">The sequence shown here is derived from an EMBL/GenBank/DDBJ whole genome shotgun (WGS) entry which is preliminary data.</text>
</comment>
<organism evidence="1 2">
    <name type="scientific">Salix dunnii</name>
    <dbReference type="NCBI Taxonomy" id="1413687"/>
    <lineage>
        <taxon>Eukaryota</taxon>
        <taxon>Viridiplantae</taxon>
        <taxon>Streptophyta</taxon>
        <taxon>Embryophyta</taxon>
        <taxon>Tracheophyta</taxon>
        <taxon>Spermatophyta</taxon>
        <taxon>Magnoliopsida</taxon>
        <taxon>eudicotyledons</taxon>
        <taxon>Gunneridae</taxon>
        <taxon>Pentapetalae</taxon>
        <taxon>rosids</taxon>
        <taxon>fabids</taxon>
        <taxon>Malpighiales</taxon>
        <taxon>Salicaceae</taxon>
        <taxon>Saliceae</taxon>
        <taxon>Salix</taxon>
    </lineage>
</organism>
<dbReference type="AlphaFoldDB" id="A0A835JAY2"/>
<keyword evidence="2" id="KW-1185">Reference proteome</keyword>
<accession>A0A835JAY2</accession>
<proteinExistence type="predicted"/>